<evidence type="ECO:0000313" key="2">
    <source>
        <dbReference type="Proteomes" id="UP000516421"/>
    </source>
</evidence>
<dbReference type="EMBL" id="CP061538">
    <property type="protein sequence ID" value="QNV39589.1"/>
    <property type="molecule type" value="Genomic_DNA"/>
</dbReference>
<proteinExistence type="predicted"/>
<dbReference type="Proteomes" id="UP000516421">
    <property type="component" value="Chromosome"/>
</dbReference>
<dbReference type="RefSeq" id="WP_190617115.1">
    <property type="nucleotide sequence ID" value="NZ_CP061538.1"/>
</dbReference>
<reference evidence="1 2" key="1">
    <citation type="submission" date="2020-09" db="EMBL/GenBank/DDBJ databases">
        <title>Investigation of environmental microbe.</title>
        <authorList>
            <person name="Ou Y."/>
            <person name="Kang Q."/>
        </authorList>
    </citation>
    <scope>NUCLEOTIDE SEQUENCE [LARGE SCALE GENOMIC DNA]</scope>
    <source>
        <strain evidence="1 2">KJZ-9</strain>
    </source>
</reference>
<dbReference type="KEGG" id="rama:IDM48_09475"/>
<sequence length="51" mass="5884">MTLYYRWLTSEIKASLPTWVAMRGISSDQIRDLDTRALAVFHDEELVAIAE</sequence>
<name>A0A7H2BIU3_9MICC</name>
<organism evidence="1 2">
    <name type="scientific">Rothia amarae</name>
    <dbReference type="NCBI Taxonomy" id="169480"/>
    <lineage>
        <taxon>Bacteria</taxon>
        <taxon>Bacillati</taxon>
        <taxon>Actinomycetota</taxon>
        <taxon>Actinomycetes</taxon>
        <taxon>Micrococcales</taxon>
        <taxon>Micrococcaceae</taxon>
        <taxon>Rothia</taxon>
    </lineage>
</organism>
<evidence type="ECO:0000313" key="1">
    <source>
        <dbReference type="EMBL" id="QNV39589.1"/>
    </source>
</evidence>
<accession>A0A7H2BIU3</accession>
<keyword evidence="2" id="KW-1185">Reference proteome</keyword>
<dbReference type="AlphaFoldDB" id="A0A7H2BIU3"/>
<gene>
    <name evidence="1" type="ORF">IDM48_09475</name>
</gene>
<protein>
    <submittedName>
        <fullName evidence="1">Uncharacterized protein</fullName>
    </submittedName>
</protein>